<dbReference type="GO" id="GO:0043565">
    <property type="term" value="F:sequence-specific DNA binding"/>
    <property type="evidence" value="ECO:0007669"/>
    <property type="project" value="InterPro"/>
</dbReference>
<dbReference type="GO" id="GO:0003700">
    <property type="term" value="F:DNA-binding transcription factor activity"/>
    <property type="evidence" value="ECO:0007669"/>
    <property type="project" value="InterPro"/>
</dbReference>
<dbReference type="RefSeq" id="WP_164577358.1">
    <property type="nucleotide sequence ID" value="NZ_WUEZ01000020.1"/>
</dbReference>
<proteinExistence type="predicted"/>
<dbReference type="InterPro" id="IPR009057">
    <property type="entry name" value="Homeodomain-like_sf"/>
</dbReference>
<accession>A0A6P0B7L9</accession>
<evidence type="ECO:0000256" key="2">
    <source>
        <dbReference type="ARBA" id="ARBA00023125"/>
    </source>
</evidence>
<evidence type="ECO:0000256" key="1">
    <source>
        <dbReference type="ARBA" id="ARBA00023015"/>
    </source>
</evidence>
<dbReference type="InterPro" id="IPR050204">
    <property type="entry name" value="AraC_XylS_family_regulators"/>
</dbReference>
<dbReference type="PROSITE" id="PS00041">
    <property type="entry name" value="HTH_ARAC_FAMILY_1"/>
    <property type="match status" value="1"/>
</dbReference>
<evidence type="ECO:0000313" key="6">
    <source>
        <dbReference type="Proteomes" id="UP000471560"/>
    </source>
</evidence>
<dbReference type="InterPro" id="IPR018060">
    <property type="entry name" value="HTH_AraC"/>
</dbReference>
<gene>
    <name evidence="5" type="ORF">GR204_18285</name>
</gene>
<dbReference type="InterPro" id="IPR018062">
    <property type="entry name" value="HTH_AraC-typ_CS"/>
</dbReference>
<sequence length="318" mass="34825">MRNNTFSSADLPAHLGSDARFSLWRDIYTADIASVELGISDKNPFYAKFEASHIGGLVYAKMTGTINRVTRSRQSILADTHDCFSLVINTSATAIGGTYRQNDIELKPGEAFLDAGEPQTILGQDHNSWIHLGIPKKLLDAPFAKINDKQGLVARHDAEALRLLRNYLMLFDTGDLPASPALTAHVAATIIDLVGLVTGAKGDEAELAGLTGLRAARLEAVLANIRTDFSNPELSAEFIGRKLQLSARYIQDLLAATGSGFSERVLEQRLLRAKTMLSDPRHASKRISEIAYEAGFSDISYFNRCFRRRFGDTPGAVR</sequence>
<dbReference type="Proteomes" id="UP000471560">
    <property type="component" value="Unassembled WGS sequence"/>
</dbReference>
<feature type="domain" description="HTH araC/xylS-type" evidence="4">
    <location>
        <begin position="219"/>
        <end position="318"/>
    </location>
</feature>
<organism evidence="5 6">
    <name type="scientific">Rhizobium leguminosarum</name>
    <dbReference type="NCBI Taxonomy" id="384"/>
    <lineage>
        <taxon>Bacteria</taxon>
        <taxon>Pseudomonadati</taxon>
        <taxon>Pseudomonadota</taxon>
        <taxon>Alphaproteobacteria</taxon>
        <taxon>Hyphomicrobiales</taxon>
        <taxon>Rhizobiaceae</taxon>
        <taxon>Rhizobium/Agrobacterium group</taxon>
        <taxon>Rhizobium</taxon>
    </lineage>
</organism>
<protein>
    <submittedName>
        <fullName evidence="5">Helix-turn-helix domain-containing protein</fullName>
    </submittedName>
</protein>
<dbReference type="Pfam" id="PF12833">
    <property type="entry name" value="HTH_18"/>
    <property type="match status" value="1"/>
</dbReference>
<reference evidence="5 6" key="1">
    <citation type="submission" date="2019-12" db="EMBL/GenBank/DDBJ databases">
        <title>Rhizobium genotypes associated with high levels of biological nitrogen fixation by grain legumes in a temperate-maritime cropping system.</title>
        <authorList>
            <person name="Maluk M."/>
            <person name="Francesc Ferrando Molina F."/>
            <person name="Lopez Del Egido L."/>
            <person name="Lafos M."/>
            <person name="Langarica-Fuentes A."/>
            <person name="Gebre Yohannes G."/>
            <person name="Young M.W."/>
            <person name="Martin P."/>
            <person name="Gantlett R."/>
            <person name="Kenicer G."/>
            <person name="Hawes C."/>
            <person name="Begg G.S."/>
            <person name="Quilliam R.S."/>
            <person name="Squire G.R."/>
            <person name="Poole P.S."/>
            <person name="Young P.W."/>
            <person name="Iannetta P.M."/>
            <person name="James E.K."/>
        </authorList>
    </citation>
    <scope>NUCLEOTIDE SEQUENCE [LARGE SCALE GENOMIC DNA]</scope>
    <source>
        <strain evidence="5 6">JHI1096</strain>
    </source>
</reference>
<dbReference type="PRINTS" id="PR00032">
    <property type="entry name" value="HTHARAC"/>
</dbReference>
<dbReference type="PROSITE" id="PS01124">
    <property type="entry name" value="HTH_ARAC_FAMILY_2"/>
    <property type="match status" value="1"/>
</dbReference>
<name>A0A6P0B7L9_RHILE</name>
<dbReference type="AlphaFoldDB" id="A0A6P0B7L9"/>
<dbReference type="EMBL" id="WUEZ01000020">
    <property type="protein sequence ID" value="NEI35910.1"/>
    <property type="molecule type" value="Genomic_DNA"/>
</dbReference>
<evidence type="ECO:0000256" key="3">
    <source>
        <dbReference type="ARBA" id="ARBA00023163"/>
    </source>
</evidence>
<dbReference type="SUPFAM" id="SSF46689">
    <property type="entry name" value="Homeodomain-like"/>
    <property type="match status" value="1"/>
</dbReference>
<dbReference type="PANTHER" id="PTHR46796:SF6">
    <property type="entry name" value="ARAC SUBFAMILY"/>
    <property type="match status" value="1"/>
</dbReference>
<dbReference type="InterPro" id="IPR020449">
    <property type="entry name" value="Tscrpt_reg_AraC-type_HTH"/>
</dbReference>
<keyword evidence="3" id="KW-0804">Transcription</keyword>
<keyword evidence="1" id="KW-0805">Transcription regulation</keyword>
<dbReference type="SMART" id="SM00342">
    <property type="entry name" value="HTH_ARAC"/>
    <property type="match status" value="1"/>
</dbReference>
<dbReference type="Gene3D" id="1.10.10.60">
    <property type="entry name" value="Homeodomain-like"/>
    <property type="match status" value="1"/>
</dbReference>
<evidence type="ECO:0000259" key="4">
    <source>
        <dbReference type="PROSITE" id="PS01124"/>
    </source>
</evidence>
<evidence type="ECO:0000313" key="5">
    <source>
        <dbReference type="EMBL" id="NEI35910.1"/>
    </source>
</evidence>
<keyword evidence="2" id="KW-0238">DNA-binding</keyword>
<dbReference type="PANTHER" id="PTHR46796">
    <property type="entry name" value="HTH-TYPE TRANSCRIPTIONAL ACTIVATOR RHAS-RELATED"/>
    <property type="match status" value="1"/>
</dbReference>
<comment type="caution">
    <text evidence="5">The sequence shown here is derived from an EMBL/GenBank/DDBJ whole genome shotgun (WGS) entry which is preliminary data.</text>
</comment>